<evidence type="ECO:0000313" key="1">
    <source>
        <dbReference type="EMBL" id="JAD69954.1"/>
    </source>
</evidence>
<dbReference type="EMBL" id="GBRH01227941">
    <property type="protein sequence ID" value="JAD69954.1"/>
    <property type="molecule type" value="Transcribed_RNA"/>
</dbReference>
<protein>
    <submittedName>
        <fullName evidence="1">Uncharacterized protein</fullName>
    </submittedName>
</protein>
<name>A0A0A9C0W4_ARUDO</name>
<proteinExistence type="predicted"/>
<reference evidence="1" key="1">
    <citation type="submission" date="2014-09" db="EMBL/GenBank/DDBJ databases">
        <authorList>
            <person name="Magalhaes I.L.F."/>
            <person name="Oliveira U."/>
            <person name="Santos F.R."/>
            <person name="Vidigal T.H.D.A."/>
            <person name="Brescovit A.D."/>
            <person name="Santos A.J."/>
        </authorList>
    </citation>
    <scope>NUCLEOTIDE SEQUENCE</scope>
    <source>
        <tissue evidence="1">Shoot tissue taken approximately 20 cm above the soil surface</tissue>
    </source>
</reference>
<organism evidence="1">
    <name type="scientific">Arundo donax</name>
    <name type="common">Giant reed</name>
    <name type="synonym">Donax arundinaceus</name>
    <dbReference type="NCBI Taxonomy" id="35708"/>
    <lineage>
        <taxon>Eukaryota</taxon>
        <taxon>Viridiplantae</taxon>
        <taxon>Streptophyta</taxon>
        <taxon>Embryophyta</taxon>
        <taxon>Tracheophyta</taxon>
        <taxon>Spermatophyta</taxon>
        <taxon>Magnoliopsida</taxon>
        <taxon>Liliopsida</taxon>
        <taxon>Poales</taxon>
        <taxon>Poaceae</taxon>
        <taxon>PACMAD clade</taxon>
        <taxon>Arundinoideae</taxon>
        <taxon>Arundineae</taxon>
        <taxon>Arundo</taxon>
    </lineage>
</organism>
<accession>A0A0A9C0W4</accession>
<reference evidence="1" key="2">
    <citation type="journal article" date="2015" name="Data Brief">
        <title>Shoot transcriptome of the giant reed, Arundo donax.</title>
        <authorList>
            <person name="Barrero R.A."/>
            <person name="Guerrero F.D."/>
            <person name="Moolhuijzen P."/>
            <person name="Goolsby J.A."/>
            <person name="Tidwell J."/>
            <person name="Bellgard S.E."/>
            <person name="Bellgard M.I."/>
        </authorList>
    </citation>
    <scope>NUCLEOTIDE SEQUENCE</scope>
    <source>
        <tissue evidence="1">Shoot tissue taken approximately 20 cm above the soil surface</tissue>
    </source>
</reference>
<sequence>MLLLSYLQ</sequence>